<evidence type="ECO:0008006" key="5">
    <source>
        <dbReference type="Google" id="ProtNLM"/>
    </source>
</evidence>
<feature type="transmembrane region" description="Helical" evidence="2">
    <location>
        <begin position="129"/>
        <end position="150"/>
    </location>
</feature>
<feature type="region of interest" description="Disordered" evidence="1">
    <location>
        <begin position="1"/>
        <end position="65"/>
    </location>
</feature>
<dbReference type="EMBL" id="ML976979">
    <property type="protein sequence ID" value="KAF1962529.1"/>
    <property type="molecule type" value="Genomic_DNA"/>
</dbReference>
<dbReference type="InterPro" id="IPR012578">
    <property type="entry name" value="Nucl_pore_cmplx"/>
</dbReference>
<dbReference type="GO" id="GO:0005640">
    <property type="term" value="C:nuclear outer membrane"/>
    <property type="evidence" value="ECO:0007669"/>
    <property type="project" value="TreeGrafter"/>
</dbReference>
<reference evidence="3" key="1">
    <citation type="journal article" date="2020" name="Stud. Mycol.">
        <title>101 Dothideomycetes genomes: a test case for predicting lifestyles and emergence of pathogens.</title>
        <authorList>
            <person name="Haridas S."/>
            <person name="Albert R."/>
            <person name="Binder M."/>
            <person name="Bloem J."/>
            <person name="Labutti K."/>
            <person name="Salamov A."/>
            <person name="Andreopoulos B."/>
            <person name="Baker S."/>
            <person name="Barry K."/>
            <person name="Bills G."/>
            <person name="Bluhm B."/>
            <person name="Cannon C."/>
            <person name="Castanera R."/>
            <person name="Culley D."/>
            <person name="Daum C."/>
            <person name="Ezra D."/>
            <person name="Gonzalez J."/>
            <person name="Henrissat B."/>
            <person name="Kuo A."/>
            <person name="Liang C."/>
            <person name="Lipzen A."/>
            <person name="Lutzoni F."/>
            <person name="Magnuson J."/>
            <person name="Mondo S."/>
            <person name="Nolan M."/>
            <person name="Ohm R."/>
            <person name="Pangilinan J."/>
            <person name="Park H.-J."/>
            <person name="Ramirez L."/>
            <person name="Alfaro M."/>
            <person name="Sun H."/>
            <person name="Tritt A."/>
            <person name="Yoshinaga Y."/>
            <person name="Zwiers L.-H."/>
            <person name="Turgeon B."/>
            <person name="Goodwin S."/>
            <person name="Spatafora J."/>
            <person name="Crous P."/>
            <person name="Grigoriev I."/>
        </authorList>
    </citation>
    <scope>NUCLEOTIDE SEQUENCE</scope>
    <source>
        <strain evidence="3">CBS 675.92</strain>
    </source>
</reference>
<keyword evidence="4" id="KW-1185">Reference proteome</keyword>
<dbReference type="AlphaFoldDB" id="A0A6A5UF15"/>
<keyword evidence="2" id="KW-1133">Transmembrane helix</keyword>
<dbReference type="PANTHER" id="PTHR28003">
    <property type="entry name" value="NUCLEOPORIN POM34"/>
    <property type="match status" value="1"/>
</dbReference>
<protein>
    <recommendedName>
        <fullName evidence="5">Nuclear pore complex component</fullName>
    </recommendedName>
</protein>
<accession>A0A6A5UF15</accession>
<sequence length="307" mass="32992">MDRSLRLGAANPPPRPSSGFEVGSAAVRSSVRRPASAPPTPTPATPVTPSAQRIEGTPTGSWKHPQFDEITRRQHAIIFDESNVRTIIANGGLLLLSWVTPTFLEPIAFVQIAYKPLASAFHKLPYNEWIVNSIRLVFLVNIIIAFLPLVRRYYPDDIADIALTPSQRQIMGLKPDIATPQTPGSAYASPNYVTPPRYQKSTPRSSFSNQGSQSPLSGSPNLGRSTSNSPFSSNNTGSPLFQKTLSGGSAKRSSFGGSSMGSSFFNESSSSAGPGTPTPGAGKASVGLNNKWLYEKRRESPRSSLFN</sequence>
<organism evidence="3 4">
    <name type="scientific">Byssothecium circinans</name>
    <dbReference type="NCBI Taxonomy" id="147558"/>
    <lineage>
        <taxon>Eukaryota</taxon>
        <taxon>Fungi</taxon>
        <taxon>Dikarya</taxon>
        <taxon>Ascomycota</taxon>
        <taxon>Pezizomycotina</taxon>
        <taxon>Dothideomycetes</taxon>
        <taxon>Pleosporomycetidae</taxon>
        <taxon>Pleosporales</taxon>
        <taxon>Massarineae</taxon>
        <taxon>Massarinaceae</taxon>
        <taxon>Byssothecium</taxon>
    </lineage>
</organism>
<dbReference type="PANTHER" id="PTHR28003:SF1">
    <property type="entry name" value="NUCLEOPORIN POM34"/>
    <property type="match status" value="1"/>
</dbReference>
<dbReference type="GO" id="GO:0070762">
    <property type="term" value="C:nuclear pore transmembrane ring"/>
    <property type="evidence" value="ECO:0007669"/>
    <property type="project" value="TreeGrafter"/>
</dbReference>
<evidence type="ECO:0000256" key="2">
    <source>
        <dbReference type="SAM" id="Phobius"/>
    </source>
</evidence>
<feature type="transmembrane region" description="Helical" evidence="2">
    <location>
        <begin position="93"/>
        <end position="114"/>
    </location>
</feature>
<keyword evidence="2" id="KW-0472">Membrane</keyword>
<proteinExistence type="predicted"/>
<dbReference type="OrthoDB" id="429932at2759"/>
<evidence type="ECO:0000313" key="3">
    <source>
        <dbReference type="EMBL" id="KAF1962529.1"/>
    </source>
</evidence>
<feature type="region of interest" description="Disordered" evidence="1">
    <location>
        <begin position="173"/>
        <end position="307"/>
    </location>
</feature>
<evidence type="ECO:0000313" key="4">
    <source>
        <dbReference type="Proteomes" id="UP000800035"/>
    </source>
</evidence>
<dbReference type="Proteomes" id="UP000800035">
    <property type="component" value="Unassembled WGS sequence"/>
</dbReference>
<feature type="compositionally biased region" description="Low complexity" evidence="1">
    <location>
        <begin position="225"/>
        <end position="239"/>
    </location>
</feature>
<evidence type="ECO:0000256" key="1">
    <source>
        <dbReference type="SAM" id="MobiDB-lite"/>
    </source>
</evidence>
<dbReference type="GO" id="GO:0030474">
    <property type="term" value="P:spindle pole body duplication"/>
    <property type="evidence" value="ECO:0007669"/>
    <property type="project" value="TreeGrafter"/>
</dbReference>
<dbReference type="GO" id="GO:0006606">
    <property type="term" value="P:protein import into nucleus"/>
    <property type="evidence" value="ECO:0007669"/>
    <property type="project" value="TreeGrafter"/>
</dbReference>
<feature type="compositionally biased region" description="Low complexity" evidence="1">
    <location>
        <begin position="24"/>
        <end position="35"/>
    </location>
</feature>
<feature type="compositionally biased region" description="Low complexity" evidence="1">
    <location>
        <begin position="253"/>
        <end position="282"/>
    </location>
</feature>
<feature type="compositionally biased region" description="Polar residues" evidence="1">
    <location>
        <begin position="199"/>
        <end position="224"/>
    </location>
</feature>
<dbReference type="Pfam" id="PF08058">
    <property type="entry name" value="NPCC"/>
    <property type="match status" value="1"/>
</dbReference>
<name>A0A6A5UF15_9PLEO</name>
<keyword evidence="2" id="KW-0812">Transmembrane</keyword>
<gene>
    <name evidence="3" type="ORF">CC80DRAFT_462693</name>
</gene>
<feature type="compositionally biased region" description="Pro residues" evidence="1">
    <location>
        <begin position="36"/>
        <end position="46"/>
    </location>
</feature>